<evidence type="ECO:0000256" key="1">
    <source>
        <dbReference type="SAM" id="SignalP"/>
    </source>
</evidence>
<proteinExistence type="predicted"/>
<dbReference type="AlphaFoldDB" id="A0A1T5A328"/>
<dbReference type="PROSITE" id="PS51257">
    <property type="entry name" value="PROKAR_LIPOPROTEIN"/>
    <property type="match status" value="1"/>
</dbReference>
<dbReference type="EMBL" id="FUYP01000002">
    <property type="protein sequence ID" value="SKB29380.1"/>
    <property type="molecule type" value="Genomic_DNA"/>
</dbReference>
<feature type="signal peptide" evidence="1">
    <location>
        <begin position="1"/>
        <end position="22"/>
    </location>
</feature>
<dbReference type="Gene3D" id="3.30.565.40">
    <property type="entry name" value="Fervidobacterium nodosum Rt17-B1 like"/>
    <property type="match status" value="1"/>
</dbReference>
<dbReference type="Pfam" id="PF13739">
    <property type="entry name" value="PdaC"/>
    <property type="match status" value="1"/>
</dbReference>
<evidence type="ECO:0000313" key="4">
    <source>
        <dbReference type="Proteomes" id="UP000190044"/>
    </source>
</evidence>
<keyword evidence="1" id="KW-0732">Signal</keyword>
<dbReference type="OrthoDB" id="4760806at2"/>
<feature type="chain" id="PRO_5013295662" description="Deacetylase PdaC domain-containing protein" evidence="1">
    <location>
        <begin position="23"/>
        <end position="275"/>
    </location>
</feature>
<evidence type="ECO:0000313" key="3">
    <source>
        <dbReference type="EMBL" id="SKB29380.1"/>
    </source>
</evidence>
<sequence>MTMLRRHRTALLLLSSALLASACSQKSPTPAEAAAAVPGAPPSAAADVAAGGTSASDVEETNDLIAFAYSYPLEAARIPELAALLDAARAAQRSALVDAAARDKAVADKEGFSYHAHSHLQSWKRIADTPRFLSLSSEIATYMGGAHGMQSFDSLLWDRSHAKRLKPLDLFKSGEAFDKAANDDLCAAIERAKAARGISWSRDPDSPFGKCPSASTQTVWLGSSDGKYLDRLTIAIAPYEIGPYAEGSYKINLPMSEAIVNAVKPEYARDFRPAS</sequence>
<protein>
    <recommendedName>
        <fullName evidence="2">Deacetylase PdaC domain-containing protein</fullName>
    </recommendedName>
</protein>
<feature type="domain" description="Deacetylase PdaC" evidence="2">
    <location>
        <begin position="59"/>
        <end position="149"/>
    </location>
</feature>
<accession>A0A1T5A328</accession>
<dbReference type="Proteomes" id="UP000190044">
    <property type="component" value="Unassembled WGS sequence"/>
</dbReference>
<dbReference type="InterPro" id="IPR025303">
    <property type="entry name" value="PdaC"/>
</dbReference>
<keyword evidence="4" id="KW-1185">Reference proteome</keyword>
<organism evidence="3 4">
    <name type="scientific">Sphingopyxis flava</name>
    <dbReference type="NCBI Taxonomy" id="1507287"/>
    <lineage>
        <taxon>Bacteria</taxon>
        <taxon>Pseudomonadati</taxon>
        <taxon>Pseudomonadota</taxon>
        <taxon>Alphaproteobacteria</taxon>
        <taxon>Sphingomonadales</taxon>
        <taxon>Sphingomonadaceae</taxon>
        <taxon>Sphingopyxis</taxon>
    </lineage>
</organism>
<reference evidence="4" key="1">
    <citation type="submission" date="2017-02" db="EMBL/GenBank/DDBJ databases">
        <authorList>
            <person name="Varghese N."/>
            <person name="Submissions S."/>
        </authorList>
    </citation>
    <scope>NUCLEOTIDE SEQUENCE [LARGE SCALE GENOMIC DNA]</scope>
    <source>
        <strain evidence="4">R11H</strain>
    </source>
</reference>
<name>A0A1T5A328_9SPHN</name>
<gene>
    <name evidence="3" type="ORF">SAMN06295937_1002170</name>
</gene>
<evidence type="ECO:0000259" key="2">
    <source>
        <dbReference type="Pfam" id="PF13739"/>
    </source>
</evidence>